<organism evidence="4 5">
    <name type="scientific">Phellinidium pouzarii</name>
    <dbReference type="NCBI Taxonomy" id="167371"/>
    <lineage>
        <taxon>Eukaryota</taxon>
        <taxon>Fungi</taxon>
        <taxon>Dikarya</taxon>
        <taxon>Basidiomycota</taxon>
        <taxon>Agaricomycotina</taxon>
        <taxon>Agaricomycetes</taxon>
        <taxon>Hymenochaetales</taxon>
        <taxon>Hymenochaetaceae</taxon>
        <taxon>Phellinidium</taxon>
    </lineage>
</organism>
<feature type="compositionally biased region" description="Low complexity" evidence="2">
    <location>
        <begin position="245"/>
        <end position="256"/>
    </location>
</feature>
<dbReference type="SUPFAM" id="SSF47954">
    <property type="entry name" value="Cyclin-like"/>
    <property type="match status" value="1"/>
</dbReference>
<dbReference type="InterPro" id="IPR013763">
    <property type="entry name" value="Cyclin-like_dom"/>
</dbReference>
<dbReference type="Gene3D" id="1.10.472.10">
    <property type="entry name" value="Cyclin-like"/>
    <property type="match status" value="1"/>
</dbReference>
<dbReference type="Proteomes" id="UP000308199">
    <property type="component" value="Unassembled WGS sequence"/>
</dbReference>
<comment type="caution">
    <text evidence="4">The sequence shown here is derived from an EMBL/GenBank/DDBJ whole genome shotgun (WGS) entry which is preliminary data.</text>
</comment>
<dbReference type="PANTHER" id="PTHR15615">
    <property type="match status" value="1"/>
</dbReference>
<accession>A0A4S4KCA9</accession>
<dbReference type="InterPro" id="IPR006671">
    <property type="entry name" value="Cyclin_N"/>
</dbReference>
<reference evidence="4 5" key="1">
    <citation type="submission" date="2019-02" db="EMBL/GenBank/DDBJ databases">
        <title>Genome sequencing of the rare red list fungi Phellinidium pouzarii.</title>
        <authorList>
            <person name="Buettner E."/>
            <person name="Kellner H."/>
        </authorList>
    </citation>
    <scope>NUCLEOTIDE SEQUENCE [LARGE SCALE GENOMIC DNA]</scope>
    <source>
        <strain evidence="4 5">DSM 108285</strain>
    </source>
</reference>
<gene>
    <name evidence="4" type="ORF">EW145_g7918</name>
</gene>
<dbReference type="GO" id="GO:0000307">
    <property type="term" value="C:cyclin-dependent protein kinase holoenzyme complex"/>
    <property type="evidence" value="ECO:0007669"/>
    <property type="project" value="TreeGrafter"/>
</dbReference>
<dbReference type="InterPro" id="IPR036915">
    <property type="entry name" value="Cyclin-like_sf"/>
</dbReference>
<feature type="region of interest" description="Disordered" evidence="2">
    <location>
        <begin position="60"/>
        <end position="83"/>
    </location>
</feature>
<dbReference type="Pfam" id="PF00134">
    <property type="entry name" value="Cyclin_N"/>
    <property type="match status" value="1"/>
</dbReference>
<dbReference type="GO" id="GO:0019901">
    <property type="term" value="F:protein kinase binding"/>
    <property type="evidence" value="ECO:0007669"/>
    <property type="project" value="InterPro"/>
</dbReference>
<sequence>MPATMSAYPAGRHCGASLIPRSMHNPDLIALLRTPVSREMVSFIAQKTTSIIVVEEDATRGALPTPPHTPHKATFSERQAESRVPPLPPLEDFIVQLVESANVQTPTLLTTIIYLDRLQRKLPKMAKGMSCTRHRVFLATLIVAAKYLNDSSPKNKHWTRYADHFENAEINLMESQLIFLLDFDLRFSEEQAIEHWAPFMPHRTSSPEQDRETRQLAVSRIKARRSRSYMSVQMPLTPPHDAVPSSLRLAHSKSSSGHLAIPSPCSQPQPQAHSSPVSSGSSPLREISRCTTAESELSMCGLTEDNSSSGSEMEDFEDERNVITIPVNMNSASPTPGYRGASRTISFVLPHKPPPARSNPGCRSSSYHLTTVNQRRGFQQSDSRMSLQSSMTMTSIPRIRESMSSGFLSRMFGGSTKEKLDRMGRAEKDKSGFDANAMHIDSDVIIATESSHSLDSMSVRGTSQLIRAQRRYSGYNNDIEIAANE</sequence>
<evidence type="ECO:0000313" key="5">
    <source>
        <dbReference type="Proteomes" id="UP000308199"/>
    </source>
</evidence>
<evidence type="ECO:0000313" key="4">
    <source>
        <dbReference type="EMBL" id="THG95655.1"/>
    </source>
</evidence>
<evidence type="ECO:0000256" key="2">
    <source>
        <dbReference type="SAM" id="MobiDB-lite"/>
    </source>
</evidence>
<dbReference type="GO" id="GO:0005634">
    <property type="term" value="C:nucleus"/>
    <property type="evidence" value="ECO:0007669"/>
    <property type="project" value="TreeGrafter"/>
</dbReference>
<feature type="compositionally biased region" description="Low complexity" evidence="2">
    <location>
        <begin position="274"/>
        <end position="283"/>
    </location>
</feature>
<name>A0A4S4KCA9_9AGAM</name>
<feature type="domain" description="Cyclin-like" evidence="3">
    <location>
        <begin position="92"/>
        <end position="179"/>
    </location>
</feature>
<comment type="similarity">
    <text evidence="1">Belongs to the cyclin family.</text>
</comment>
<dbReference type="AlphaFoldDB" id="A0A4S4KCA9"/>
<dbReference type="CDD" id="cd20557">
    <property type="entry name" value="CYCLIN_ScPCL1-like"/>
    <property type="match status" value="1"/>
</dbReference>
<evidence type="ECO:0000259" key="3">
    <source>
        <dbReference type="SMART" id="SM00385"/>
    </source>
</evidence>
<dbReference type="SMART" id="SM00385">
    <property type="entry name" value="CYCLIN"/>
    <property type="match status" value="1"/>
</dbReference>
<keyword evidence="5" id="KW-1185">Reference proteome</keyword>
<feature type="compositionally biased region" description="Polar residues" evidence="2">
    <location>
        <begin position="264"/>
        <end position="273"/>
    </location>
</feature>
<dbReference type="GO" id="GO:0016538">
    <property type="term" value="F:cyclin-dependent protein serine/threonine kinase regulator activity"/>
    <property type="evidence" value="ECO:0007669"/>
    <property type="project" value="TreeGrafter"/>
</dbReference>
<dbReference type="PANTHER" id="PTHR15615:SF10">
    <property type="entry name" value="PHO85 CYCLIN-2-RELATED"/>
    <property type="match status" value="1"/>
</dbReference>
<protein>
    <recommendedName>
        <fullName evidence="3">Cyclin-like domain-containing protein</fullName>
    </recommendedName>
</protein>
<evidence type="ECO:0000256" key="1">
    <source>
        <dbReference type="RuleBase" id="RU000383"/>
    </source>
</evidence>
<dbReference type="InterPro" id="IPR013922">
    <property type="entry name" value="Cyclin_PHO80-like"/>
</dbReference>
<dbReference type="EMBL" id="SGPK01000951">
    <property type="protein sequence ID" value="THG95655.1"/>
    <property type="molecule type" value="Genomic_DNA"/>
</dbReference>
<proteinExistence type="inferred from homology"/>
<feature type="region of interest" description="Disordered" evidence="2">
    <location>
        <begin position="223"/>
        <end position="287"/>
    </location>
</feature>
<keyword evidence="1" id="KW-0195">Cyclin</keyword>
<dbReference type="OrthoDB" id="10250320at2759"/>